<evidence type="ECO:0000256" key="1">
    <source>
        <dbReference type="SAM" id="MobiDB-lite"/>
    </source>
</evidence>
<sequence>MKKLDRSSVHQTDTQDRQPLSHTHLERPVNLAVPASMWRTCELHAARPGPKPSFMLLEALCFPALWRGDTAVFLFQNLISAATGMNLTTVDDPVQRKFLPSFLRGVAEENKLITSPNFVVTQALVALLADKGARLRPVYDKADLEKRGL</sequence>
<comment type="caution">
    <text evidence="2">The sequence shown here is derived from an EMBL/GenBank/DDBJ whole genome shotgun (WGS) entry which is preliminary data.</text>
</comment>
<protein>
    <submittedName>
        <fullName evidence="2">Uncharacterized protein</fullName>
    </submittedName>
</protein>
<evidence type="ECO:0000313" key="3">
    <source>
        <dbReference type="Proteomes" id="UP001482620"/>
    </source>
</evidence>
<dbReference type="Proteomes" id="UP001482620">
    <property type="component" value="Unassembled WGS sequence"/>
</dbReference>
<organism evidence="2 3">
    <name type="scientific">Ilyodon furcidens</name>
    <name type="common">goldbreast splitfin</name>
    <dbReference type="NCBI Taxonomy" id="33524"/>
    <lineage>
        <taxon>Eukaryota</taxon>
        <taxon>Metazoa</taxon>
        <taxon>Chordata</taxon>
        <taxon>Craniata</taxon>
        <taxon>Vertebrata</taxon>
        <taxon>Euteleostomi</taxon>
        <taxon>Actinopterygii</taxon>
        <taxon>Neopterygii</taxon>
        <taxon>Teleostei</taxon>
        <taxon>Neoteleostei</taxon>
        <taxon>Acanthomorphata</taxon>
        <taxon>Ovalentaria</taxon>
        <taxon>Atherinomorphae</taxon>
        <taxon>Cyprinodontiformes</taxon>
        <taxon>Goodeidae</taxon>
        <taxon>Ilyodon</taxon>
    </lineage>
</organism>
<gene>
    <name evidence="2" type="ORF">ILYODFUR_033658</name>
</gene>
<accession>A0ABV0SSQ9</accession>
<keyword evidence="3" id="KW-1185">Reference proteome</keyword>
<feature type="compositionally biased region" description="Basic and acidic residues" evidence="1">
    <location>
        <begin position="1"/>
        <end position="16"/>
    </location>
</feature>
<name>A0ABV0SSQ9_9TELE</name>
<feature type="region of interest" description="Disordered" evidence="1">
    <location>
        <begin position="1"/>
        <end position="25"/>
    </location>
</feature>
<reference evidence="2 3" key="1">
    <citation type="submission" date="2021-06" db="EMBL/GenBank/DDBJ databases">
        <authorList>
            <person name="Palmer J.M."/>
        </authorList>
    </citation>
    <scope>NUCLEOTIDE SEQUENCE [LARGE SCALE GENOMIC DNA]</scope>
    <source>
        <strain evidence="3">if_2019</strain>
        <tissue evidence="2">Muscle</tissue>
    </source>
</reference>
<dbReference type="EMBL" id="JAHRIQ010005799">
    <property type="protein sequence ID" value="MEQ2223136.1"/>
    <property type="molecule type" value="Genomic_DNA"/>
</dbReference>
<evidence type="ECO:0000313" key="2">
    <source>
        <dbReference type="EMBL" id="MEQ2223136.1"/>
    </source>
</evidence>
<proteinExistence type="predicted"/>